<feature type="transmembrane region" description="Helical" evidence="1">
    <location>
        <begin position="6"/>
        <end position="31"/>
    </location>
</feature>
<protein>
    <submittedName>
        <fullName evidence="2">Uncharacterized protein</fullName>
    </submittedName>
</protein>
<keyword evidence="1" id="KW-0472">Membrane</keyword>
<name>A0A917I1I3_9SPHI</name>
<dbReference type="EMBL" id="BMER01000005">
    <property type="protein sequence ID" value="GGH01168.1"/>
    <property type="molecule type" value="Genomic_DNA"/>
</dbReference>
<feature type="transmembrane region" description="Helical" evidence="1">
    <location>
        <begin position="43"/>
        <end position="60"/>
    </location>
</feature>
<organism evidence="2 3">
    <name type="scientific">Parapedobacter pyrenivorans</name>
    <dbReference type="NCBI Taxonomy" id="1305674"/>
    <lineage>
        <taxon>Bacteria</taxon>
        <taxon>Pseudomonadati</taxon>
        <taxon>Bacteroidota</taxon>
        <taxon>Sphingobacteriia</taxon>
        <taxon>Sphingobacteriales</taxon>
        <taxon>Sphingobacteriaceae</taxon>
        <taxon>Parapedobacter</taxon>
    </lineage>
</organism>
<reference evidence="2" key="1">
    <citation type="journal article" date="2014" name="Int. J. Syst. Evol. Microbiol.">
        <title>Complete genome sequence of Corynebacterium casei LMG S-19264T (=DSM 44701T), isolated from a smear-ripened cheese.</title>
        <authorList>
            <consortium name="US DOE Joint Genome Institute (JGI-PGF)"/>
            <person name="Walter F."/>
            <person name="Albersmeier A."/>
            <person name="Kalinowski J."/>
            <person name="Ruckert C."/>
        </authorList>
    </citation>
    <scope>NUCLEOTIDE SEQUENCE</scope>
    <source>
        <strain evidence="2">CGMCC 1.12195</strain>
    </source>
</reference>
<keyword evidence="1" id="KW-0812">Transmembrane</keyword>
<evidence type="ECO:0000256" key="1">
    <source>
        <dbReference type="SAM" id="Phobius"/>
    </source>
</evidence>
<dbReference type="AlphaFoldDB" id="A0A917I1I3"/>
<comment type="caution">
    <text evidence="2">The sequence shown here is derived from an EMBL/GenBank/DDBJ whole genome shotgun (WGS) entry which is preliminary data.</text>
</comment>
<keyword evidence="1" id="KW-1133">Transmembrane helix</keyword>
<proteinExistence type="predicted"/>
<keyword evidence="3" id="KW-1185">Reference proteome</keyword>
<evidence type="ECO:0000313" key="2">
    <source>
        <dbReference type="EMBL" id="GGH01168.1"/>
    </source>
</evidence>
<gene>
    <name evidence="2" type="ORF">GCM10007415_41540</name>
</gene>
<sequence length="66" mass="7362">MSALLISSLFSIGIQPLSLYVIAALINLLFIRFFYRSMLEQPARGVILITFVASLLLIFTEKLSLA</sequence>
<reference evidence="2" key="2">
    <citation type="submission" date="2020-09" db="EMBL/GenBank/DDBJ databases">
        <authorList>
            <person name="Sun Q."/>
            <person name="Zhou Y."/>
        </authorList>
    </citation>
    <scope>NUCLEOTIDE SEQUENCE</scope>
    <source>
        <strain evidence="2">CGMCC 1.12195</strain>
    </source>
</reference>
<dbReference type="Proteomes" id="UP000660862">
    <property type="component" value="Unassembled WGS sequence"/>
</dbReference>
<evidence type="ECO:0000313" key="3">
    <source>
        <dbReference type="Proteomes" id="UP000660862"/>
    </source>
</evidence>
<accession>A0A917I1I3</accession>